<reference evidence="1 2" key="1">
    <citation type="submission" date="2018-08" db="EMBL/GenBank/DDBJ databases">
        <title>Draft genome sequence of Rhodobacter sphaeroides FY.</title>
        <authorList>
            <person name="Rayyan A."/>
            <person name="Meyer T.E."/>
            <person name="Kyndt J.A."/>
        </authorList>
    </citation>
    <scope>NUCLEOTIDE SEQUENCE [LARGE SCALE GENOMIC DNA]</scope>
    <source>
        <strain evidence="1 2">FY</strain>
    </source>
</reference>
<comment type="caution">
    <text evidence="1">The sequence shown here is derived from an EMBL/GenBank/DDBJ whole genome shotgun (WGS) entry which is preliminary data.</text>
</comment>
<evidence type="ECO:0000313" key="2">
    <source>
        <dbReference type="Proteomes" id="UP000266305"/>
    </source>
</evidence>
<sequence>MRALTEAEIYGVLQAAILAQAAAERPDEARWLQALLTQTALPCMSRLHLPGLAWLTLADEV</sequence>
<protein>
    <submittedName>
        <fullName evidence="1">Uncharacterized protein</fullName>
    </submittedName>
</protein>
<name>A0AAX1UK76_CERSP</name>
<dbReference type="AlphaFoldDB" id="A0AAX1UK76"/>
<evidence type="ECO:0000313" key="1">
    <source>
        <dbReference type="EMBL" id="RHZ94093.1"/>
    </source>
</evidence>
<gene>
    <name evidence="1" type="ORF">D1114_13380</name>
</gene>
<accession>A0AAX1UK76</accession>
<proteinExistence type="predicted"/>
<dbReference type="Proteomes" id="UP000266305">
    <property type="component" value="Unassembled WGS sequence"/>
</dbReference>
<dbReference type="EMBL" id="QWGP01000014">
    <property type="protein sequence ID" value="RHZ94093.1"/>
    <property type="molecule type" value="Genomic_DNA"/>
</dbReference>
<organism evidence="1 2">
    <name type="scientific">Cereibacter sphaeroides</name>
    <name type="common">Rhodobacter sphaeroides</name>
    <dbReference type="NCBI Taxonomy" id="1063"/>
    <lineage>
        <taxon>Bacteria</taxon>
        <taxon>Pseudomonadati</taxon>
        <taxon>Pseudomonadota</taxon>
        <taxon>Alphaproteobacteria</taxon>
        <taxon>Rhodobacterales</taxon>
        <taxon>Paracoccaceae</taxon>
        <taxon>Cereibacter</taxon>
    </lineage>
</organism>
<dbReference type="RefSeq" id="WP_002722111.1">
    <property type="nucleotide sequence ID" value="NZ_CP033434.1"/>
</dbReference>